<evidence type="ECO:0000256" key="2">
    <source>
        <dbReference type="SAM" id="MobiDB-lite"/>
    </source>
</evidence>
<proteinExistence type="predicted"/>
<organism evidence="3 4">
    <name type="scientific">Hibiscus trionum</name>
    <name type="common">Flower of an hour</name>
    <dbReference type="NCBI Taxonomy" id="183268"/>
    <lineage>
        <taxon>Eukaryota</taxon>
        <taxon>Viridiplantae</taxon>
        <taxon>Streptophyta</taxon>
        <taxon>Embryophyta</taxon>
        <taxon>Tracheophyta</taxon>
        <taxon>Spermatophyta</taxon>
        <taxon>Magnoliopsida</taxon>
        <taxon>eudicotyledons</taxon>
        <taxon>Gunneridae</taxon>
        <taxon>Pentapetalae</taxon>
        <taxon>rosids</taxon>
        <taxon>malvids</taxon>
        <taxon>Malvales</taxon>
        <taxon>Malvaceae</taxon>
        <taxon>Malvoideae</taxon>
        <taxon>Hibiscus</taxon>
    </lineage>
</organism>
<evidence type="ECO:0000313" key="4">
    <source>
        <dbReference type="Proteomes" id="UP001165190"/>
    </source>
</evidence>
<protein>
    <submittedName>
        <fullName evidence="3">Uncharacterized protein</fullName>
    </submittedName>
</protein>
<dbReference type="GO" id="GO:0051082">
    <property type="term" value="F:unfolded protein binding"/>
    <property type="evidence" value="ECO:0007669"/>
    <property type="project" value="TreeGrafter"/>
</dbReference>
<name>A0A9W7M0M7_HIBTR</name>
<dbReference type="AlphaFoldDB" id="A0A9W7M0M7"/>
<dbReference type="PANTHER" id="PTHR24078:SF538">
    <property type="entry name" value="DNAJ HEAT SHOCK FAMILY PROTEIN"/>
    <property type="match status" value="1"/>
</dbReference>
<dbReference type="EMBL" id="BSYR01000019">
    <property type="protein sequence ID" value="GMI83283.1"/>
    <property type="molecule type" value="Genomic_DNA"/>
</dbReference>
<keyword evidence="4" id="KW-1185">Reference proteome</keyword>
<dbReference type="InterPro" id="IPR051339">
    <property type="entry name" value="DnaJ_subfamily_B"/>
</dbReference>
<reference evidence="3" key="1">
    <citation type="submission" date="2023-05" db="EMBL/GenBank/DDBJ databases">
        <title>Genome and transcriptome analyses reveal genes involved in the formation of fine ridges on petal epidermal cells in Hibiscus trionum.</title>
        <authorList>
            <person name="Koshimizu S."/>
            <person name="Masuda S."/>
            <person name="Ishii T."/>
            <person name="Shirasu K."/>
            <person name="Hoshino A."/>
            <person name="Arita M."/>
        </authorList>
    </citation>
    <scope>NUCLEOTIDE SEQUENCE</scope>
    <source>
        <strain evidence="3">Hamamatsu line</strain>
    </source>
</reference>
<dbReference type="Proteomes" id="UP001165190">
    <property type="component" value="Unassembled WGS sequence"/>
</dbReference>
<dbReference type="Gene3D" id="2.60.260.20">
    <property type="entry name" value="Urease metallochaperone UreE, N-terminal domain"/>
    <property type="match status" value="1"/>
</dbReference>
<feature type="region of interest" description="Disordered" evidence="2">
    <location>
        <begin position="1"/>
        <end position="35"/>
    </location>
</feature>
<sequence length="81" mass="9072">MNSILSDSGRSGPFHSDRGKLGRFNSFENRKPPTIESKFPCSLKELYTGSTRKMKKSRTFVNASGRQVHESKILTIDVKPG</sequence>
<gene>
    <name evidence="3" type="ORF">HRI_001997600</name>
</gene>
<keyword evidence="1" id="KW-0143">Chaperone</keyword>
<dbReference type="PANTHER" id="PTHR24078">
    <property type="entry name" value="DNAJ HOMOLOG SUBFAMILY C MEMBER"/>
    <property type="match status" value="1"/>
</dbReference>
<comment type="caution">
    <text evidence="3">The sequence shown here is derived from an EMBL/GenBank/DDBJ whole genome shotgun (WGS) entry which is preliminary data.</text>
</comment>
<dbReference type="GO" id="GO:0051087">
    <property type="term" value="F:protein-folding chaperone binding"/>
    <property type="evidence" value="ECO:0007669"/>
    <property type="project" value="TreeGrafter"/>
</dbReference>
<evidence type="ECO:0000313" key="3">
    <source>
        <dbReference type="EMBL" id="GMI83283.1"/>
    </source>
</evidence>
<dbReference type="GO" id="GO:0005829">
    <property type="term" value="C:cytosol"/>
    <property type="evidence" value="ECO:0007669"/>
    <property type="project" value="TreeGrafter"/>
</dbReference>
<dbReference type="OrthoDB" id="786949at2759"/>
<evidence type="ECO:0000256" key="1">
    <source>
        <dbReference type="ARBA" id="ARBA00023186"/>
    </source>
</evidence>
<accession>A0A9W7M0M7</accession>